<dbReference type="PANTHER" id="PTHR11851:SF224">
    <property type="entry name" value="PROCESSING PROTEASE"/>
    <property type="match status" value="1"/>
</dbReference>
<keyword evidence="4" id="KW-1185">Reference proteome</keyword>
<sequence>MKRLFIFSLTPLFVLPLVSCSSSSSKKTDAPPAGYVSKGTSTFQLQPFKEVTLENGLKIYYIRDTSLPRVSMTMMFKTGTMQEAANLAGLNSLTAYLLEQGTIKRNAMQIADDFGQMGSSLDINPGSDVTTVYADSLSTQSDTLLDLFSDVTMNPAFKDAEINRIRAQMSAALQKKIDNPSEYANRQMDQFLFGNHPYGRDENGTQEGLRASRKQEIIRHYLTFYRPNNATLAVVGKFGDDFEGKVQAAFSKWSRRTIPVVQVEAPPAIEGIRVRLVLKKGLQQTQIRISELGIARNNDDFLRLRLANESLGGGFASRLNQKVRDDLGLTYSISSSFEARKDRGSFDIATFTKNESAGKTLDETLAVLSSYLETGADEKEIAASRNQLIGQFPRAIETADRLAYNLLALDFYGISIDYLTNYNKTVSSISAKEAHAAIKKALNSQNVKVLVYGDEKIAAQFEKYKPEIVRIK</sequence>
<dbReference type="EMBL" id="LUKE01000006">
    <property type="protein sequence ID" value="KYG61553.1"/>
    <property type="molecule type" value="Genomic_DNA"/>
</dbReference>
<dbReference type="Pfam" id="PF05193">
    <property type="entry name" value="Peptidase_M16_C"/>
    <property type="match status" value="1"/>
</dbReference>
<evidence type="ECO:0000259" key="2">
    <source>
        <dbReference type="Pfam" id="PF05193"/>
    </source>
</evidence>
<dbReference type="InterPro" id="IPR007863">
    <property type="entry name" value="Peptidase_M16_C"/>
</dbReference>
<feature type="domain" description="Peptidase M16 N-terminal" evidence="1">
    <location>
        <begin position="61"/>
        <end position="200"/>
    </location>
</feature>
<dbReference type="RefSeq" id="WP_061836635.1">
    <property type="nucleotide sequence ID" value="NZ_LUKE01000006.1"/>
</dbReference>
<dbReference type="Gene3D" id="3.30.830.10">
    <property type="entry name" value="Metalloenzyme, LuxS/M16 peptidase-like"/>
    <property type="match status" value="2"/>
</dbReference>
<feature type="domain" description="Peptidase M16 C-terminal" evidence="2">
    <location>
        <begin position="215"/>
        <end position="388"/>
    </location>
</feature>
<reference evidence="3 4" key="1">
    <citation type="submission" date="2016-03" db="EMBL/GenBank/DDBJ databases">
        <authorList>
            <person name="Ploux O."/>
        </authorList>
    </citation>
    <scope>NUCLEOTIDE SEQUENCE [LARGE SCALE GENOMIC DNA]</scope>
    <source>
        <strain evidence="3 4">R0</strain>
    </source>
</reference>
<protein>
    <submittedName>
        <fullName evidence="3">Peptidase M16</fullName>
    </submittedName>
</protein>
<dbReference type="SUPFAM" id="SSF63411">
    <property type="entry name" value="LuxS/MPP-like metallohydrolase"/>
    <property type="match status" value="2"/>
</dbReference>
<accession>A0A150WF48</accession>
<dbReference type="InterPro" id="IPR050361">
    <property type="entry name" value="MPP/UQCRC_Complex"/>
</dbReference>
<dbReference type="Proteomes" id="UP000075320">
    <property type="component" value="Unassembled WGS sequence"/>
</dbReference>
<dbReference type="Pfam" id="PF00675">
    <property type="entry name" value="Peptidase_M16"/>
    <property type="match status" value="1"/>
</dbReference>
<organism evidence="3 4">
    <name type="scientific">Bdellovibrio bacteriovorus</name>
    <dbReference type="NCBI Taxonomy" id="959"/>
    <lineage>
        <taxon>Bacteria</taxon>
        <taxon>Pseudomonadati</taxon>
        <taxon>Bdellovibrionota</taxon>
        <taxon>Bdellovibrionia</taxon>
        <taxon>Bdellovibrionales</taxon>
        <taxon>Pseudobdellovibrionaceae</taxon>
        <taxon>Bdellovibrio</taxon>
    </lineage>
</organism>
<dbReference type="GO" id="GO:0046872">
    <property type="term" value="F:metal ion binding"/>
    <property type="evidence" value="ECO:0007669"/>
    <property type="project" value="InterPro"/>
</dbReference>
<dbReference type="InterPro" id="IPR011765">
    <property type="entry name" value="Pept_M16_N"/>
</dbReference>
<proteinExistence type="predicted"/>
<gene>
    <name evidence="3" type="ORF">AZI86_17765</name>
</gene>
<evidence type="ECO:0000313" key="3">
    <source>
        <dbReference type="EMBL" id="KYG61553.1"/>
    </source>
</evidence>
<evidence type="ECO:0000313" key="4">
    <source>
        <dbReference type="Proteomes" id="UP000075320"/>
    </source>
</evidence>
<dbReference type="InterPro" id="IPR011249">
    <property type="entry name" value="Metalloenz_LuxS/M16"/>
</dbReference>
<dbReference type="OrthoDB" id="5288619at2"/>
<dbReference type="AlphaFoldDB" id="A0A150WF48"/>
<evidence type="ECO:0000259" key="1">
    <source>
        <dbReference type="Pfam" id="PF00675"/>
    </source>
</evidence>
<comment type="caution">
    <text evidence="3">The sequence shown here is derived from an EMBL/GenBank/DDBJ whole genome shotgun (WGS) entry which is preliminary data.</text>
</comment>
<name>A0A150WF48_BDEBC</name>
<dbReference type="PANTHER" id="PTHR11851">
    <property type="entry name" value="METALLOPROTEASE"/>
    <property type="match status" value="1"/>
</dbReference>